<comment type="caution">
    <text evidence="1">The sequence shown here is derived from an EMBL/GenBank/DDBJ whole genome shotgun (WGS) entry which is preliminary data.</text>
</comment>
<name>A0ABU2F9X5_9EURY</name>
<keyword evidence="2" id="KW-1185">Reference proteome</keyword>
<protein>
    <submittedName>
        <fullName evidence="1">Uncharacterized protein</fullName>
    </submittedName>
</protein>
<dbReference type="Proteomes" id="UP001259659">
    <property type="component" value="Unassembled WGS sequence"/>
</dbReference>
<accession>A0ABU2F9X5</accession>
<dbReference type="RefSeq" id="WP_310918633.1">
    <property type="nucleotide sequence ID" value="NZ_JAMQON010000001.1"/>
</dbReference>
<proteinExistence type="predicted"/>
<gene>
    <name evidence="1" type="ORF">NDI56_06525</name>
</gene>
<reference evidence="1 2" key="1">
    <citation type="submission" date="2022-06" db="EMBL/GenBank/DDBJ databases">
        <title>Haloarcula sp. a new haloarchaeum isolate from saline soil.</title>
        <authorList>
            <person name="Strakova D."/>
            <person name="Galisteo C."/>
            <person name="Sanchez-Porro C."/>
            <person name="Ventosa A."/>
        </authorList>
    </citation>
    <scope>NUCLEOTIDE SEQUENCE [LARGE SCALE GENOMIC DNA]</scope>
    <source>
        <strain evidence="1 2">S1CR25-12</strain>
    </source>
</reference>
<evidence type="ECO:0000313" key="1">
    <source>
        <dbReference type="EMBL" id="MDS0259044.1"/>
    </source>
</evidence>
<sequence length="171" mass="18990">MGTENANEWTLDVTSPADAAGWLEDGTPPAGDIRILVGDEDDYSEQPYREVSLLDEMMVDLLIGIPALLDGESVHTELDTGDITLTPMDSGTTVEVAETIDGVPDDIRDYEPDRIEMTAFVQEIYQTIRGWHETAIESYPDLKRADWFQNITRGLTDARAAMEAKNIDLPD</sequence>
<evidence type="ECO:0000313" key="2">
    <source>
        <dbReference type="Proteomes" id="UP001259659"/>
    </source>
</evidence>
<dbReference type="EMBL" id="JAMQON010000001">
    <property type="protein sequence ID" value="MDS0259044.1"/>
    <property type="molecule type" value="Genomic_DNA"/>
</dbReference>
<organism evidence="1 2">
    <name type="scientific">Haloarcula saliterrae</name>
    <dbReference type="NCBI Taxonomy" id="2950534"/>
    <lineage>
        <taxon>Archaea</taxon>
        <taxon>Methanobacteriati</taxon>
        <taxon>Methanobacteriota</taxon>
        <taxon>Stenosarchaea group</taxon>
        <taxon>Halobacteria</taxon>
        <taxon>Halobacteriales</taxon>
        <taxon>Haloarculaceae</taxon>
        <taxon>Haloarcula</taxon>
    </lineage>
</organism>